<dbReference type="Pfam" id="PF05132">
    <property type="entry name" value="RNA_pol_Rpc4"/>
    <property type="match status" value="1"/>
</dbReference>
<dbReference type="EMBL" id="ML995883">
    <property type="protein sequence ID" value="KAF2765817.1"/>
    <property type="molecule type" value="Genomic_DNA"/>
</dbReference>
<evidence type="ECO:0000256" key="2">
    <source>
        <dbReference type="ARBA" id="ARBA00022478"/>
    </source>
</evidence>
<evidence type="ECO:0000313" key="7">
    <source>
        <dbReference type="Proteomes" id="UP000799436"/>
    </source>
</evidence>
<gene>
    <name evidence="6" type="ORF">EJ03DRAFT_354517</name>
</gene>
<feature type="compositionally biased region" description="Basic and acidic residues" evidence="5">
    <location>
        <begin position="292"/>
        <end position="301"/>
    </location>
</feature>
<sequence length="607" mass="63437">MPPKKPTRRAQPPKPAGQAAAGASDSPNEPAVKPDPEPTATGSTPANAGNEGQTPVSIGSTPAAPSPAPPNGTPAPQRPPAISRTSSTRGGRGTPKIAAPKFAGRRSQAQRAEAEKAEAERQRLEAERKAKEDARKARQQGRGRGRGDGAQHRGRGRGGYIGQSERQPPVASGPFSAGQVSSEMGGGRRFGSGRGGGSGAGGEGTFFGGLMTGSSSAGRRGGGGGESVKREPGGGDFTMVSQGIKTEDDGYISSDAEDENDQRIDVDELRIVDLTADDGPPEQGSMLPPVRVKREAHKERTIGITADAATVQDGVGGKEADQPVSDRKKGKQRARDVEITGQSDSFQAAYSSDEQEPSIKAEPMDDDGGVGVAKPSAENEAAPQPVLPELKRKKERTKSRTLSGTALQRPVYQTQDELDEWERHQADLQLLHSELGSLVLPSGTDKDGDANMETADQQPIDNKADKVYLFQFPPVLPDLLPIQVKPDPDAAPAADGDVMQVDGQPNTAADPVKVEDGPAQTKLPSGAVGKMKVHKSGKVTLDWGGTSLLVGMGVEAGFLQDVLVAALPDQKGVTGGEEDQLPGVAMNMGQVKGKFVVTPDWEKILAY</sequence>
<keyword evidence="2" id="KW-0240">DNA-directed RNA polymerase</keyword>
<feature type="region of interest" description="Disordered" evidence="5">
    <location>
        <begin position="1"/>
        <end position="411"/>
    </location>
</feature>
<dbReference type="OrthoDB" id="5836119at2759"/>
<dbReference type="AlphaFoldDB" id="A0A6G1KYZ5"/>
<evidence type="ECO:0000256" key="4">
    <source>
        <dbReference type="ARBA" id="ARBA00023242"/>
    </source>
</evidence>
<dbReference type="PANTHER" id="PTHR13408">
    <property type="entry name" value="DNA-DIRECTED RNA POLYMERASE III"/>
    <property type="match status" value="1"/>
</dbReference>
<feature type="compositionally biased region" description="Polar residues" evidence="5">
    <location>
        <begin position="40"/>
        <end position="60"/>
    </location>
</feature>
<dbReference type="GO" id="GO:0042797">
    <property type="term" value="P:tRNA transcription by RNA polymerase III"/>
    <property type="evidence" value="ECO:0007669"/>
    <property type="project" value="TreeGrafter"/>
</dbReference>
<feature type="compositionally biased region" description="Basic and acidic residues" evidence="5">
    <location>
        <begin position="261"/>
        <end position="271"/>
    </location>
</feature>
<protein>
    <recommendedName>
        <fullName evidence="8">RNA polymerase III RPC4-domain-containing protein</fullName>
    </recommendedName>
</protein>
<dbReference type="GO" id="GO:0003677">
    <property type="term" value="F:DNA binding"/>
    <property type="evidence" value="ECO:0007669"/>
    <property type="project" value="InterPro"/>
</dbReference>
<dbReference type="PANTHER" id="PTHR13408:SF0">
    <property type="entry name" value="DNA-DIRECTED RNA POLYMERASE III SUBUNIT RPC4"/>
    <property type="match status" value="1"/>
</dbReference>
<feature type="compositionally biased region" description="Basic and acidic residues" evidence="5">
    <location>
        <begin position="112"/>
        <end position="136"/>
    </location>
</feature>
<accession>A0A6G1KYZ5</accession>
<keyword evidence="7" id="KW-1185">Reference proteome</keyword>
<evidence type="ECO:0000313" key="6">
    <source>
        <dbReference type="EMBL" id="KAF2765817.1"/>
    </source>
</evidence>
<evidence type="ECO:0000256" key="5">
    <source>
        <dbReference type="SAM" id="MobiDB-lite"/>
    </source>
</evidence>
<comment type="subcellular location">
    <subcellularLocation>
        <location evidence="1">Nucleus</location>
    </subcellularLocation>
</comment>
<feature type="compositionally biased region" description="Pro residues" evidence="5">
    <location>
        <begin position="64"/>
        <end position="79"/>
    </location>
</feature>
<feature type="compositionally biased region" description="Polar residues" evidence="5">
    <location>
        <begin position="340"/>
        <end position="352"/>
    </location>
</feature>
<evidence type="ECO:0000256" key="1">
    <source>
        <dbReference type="ARBA" id="ARBA00004123"/>
    </source>
</evidence>
<organism evidence="6 7">
    <name type="scientific">Teratosphaeria nubilosa</name>
    <dbReference type="NCBI Taxonomy" id="161662"/>
    <lineage>
        <taxon>Eukaryota</taxon>
        <taxon>Fungi</taxon>
        <taxon>Dikarya</taxon>
        <taxon>Ascomycota</taxon>
        <taxon>Pezizomycotina</taxon>
        <taxon>Dothideomycetes</taxon>
        <taxon>Dothideomycetidae</taxon>
        <taxon>Mycosphaerellales</taxon>
        <taxon>Teratosphaeriaceae</taxon>
        <taxon>Teratosphaeria</taxon>
    </lineage>
</organism>
<feature type="compositionally biased region" description="Gly residues" evidence="5">
    <location>
        <begin position="184"/>
        <end position="211"/>
    </location>
</feature>
<feature type="compositionally biased region" description="Polar residues" evidence="5">
    <location>
        <begin position="400"/>
        <end position="411"/>
    </location>
</feature>
<dbReference type="GO" id="GO:0005666">
    <property type="term" value="C:RNA polymerase III complex"/>
    <property type="evidence" value="ECO:0007669"/>
    <property type="project" value="InterPro"/>
</dbReference>
<reference evidence="6" key="1">
    <citation type="journal article" date="2020" name="Stud. Mycol.">
        <title>101 Dothideomycetes genomes: a test case for predicting lifestyles and emergence of pathogens.</title>
        <authorList>
            <person name="Haridas S."/>
            <person name="Albert R."/>
            <person name="Binder M."/>
            <person name="Bloem J."/>
            <person name="Labutti K."/>
            <person name="Salamov A."/>
            <person name="Andreopoulos B."/>
            <person name="Baker S."/>
            <person name="Barry K."/>
            <person name="Bills G."/>
            <person name="Bluhm B."/>
            <person name="Cannon C."/>
            <person name="Castanera R."/>
            <person name="Culley D."/>
            <person name="Daum C."/>
            <person name="Ezra D."/>
            <person name="Gonzalez J."/>
            <person name="Henrissat B."/>
            <person name="Kuo A."/>
            <person name="Liang C."/>
            <person name="Lipzen A."/>
            <person name="Lutzoni F."/>
            <person name="Magnuson J."/>
            <person name="Mondo S."/>
            <person name="Nolan M."/>
            <person name="Ohm R."/>
            <person name="Pangilinan J."/>
            <person name="Park H.-J."/>
            <person name="Ramirez L."/>
            <person name="Alfaro M."/>
            <person name="Sun H."/>
            <person name="Tritt A."/>
            <person name="Yoshinaga Y."/>
            <person name="Zwiers L.-H."/>
            <person name="Turgeon B."/>
            <person name="Goodwin S."/>
            <person name="Spatafora J."/>
            <person name="Crous P."/>
            <person name="Grigoriev I."/>
        </authorList>
    </citation>
    <scope>NUCLEOTIDE SEQUENCE</scope>
    <source>
        <strain evidence="6">CBS 116005</strain>
    </source>
</reference>
<feature type="compositionally biased region" description="Low complexity" evidence="5">
    <location>
        <begin position="80"/>
        <end position="89"/>
    </location>
</feature>
<dbReference type="Proteomes" id="UP000799436">
    <property type="component" value="Unassembled WGS sequence"/>
</dbReference>
<evidence type="ECO:0000256" key="3">
    <source>
        <dbReference type="ARBA" id="ARBA00023163"/>
    </source>
</evidence>
<keyword evidence="4" id="KW-0539">Nucleus</keyword>
<name>A0A6G1KYZ5_9PEZI</name>
<evidence type="ECO:0008006" key="8">
    <source>
        <dbReference type="Google" id="ProtNLM"/>
    </source>
</evidence>
<feature type="compositionally biased region" description="Basic and acidic residues" evidence="5">
    <location>
        <begin position="316"/>
        <end position="338"/>
    </location>
</feature>
<dbReference type="InterPro" id="IPR007811">
    <property type="entry name" value="RPC4"/>
</dbReference>
<keyword evidence="3" id="KW-0804">Transcription</keyword>
<proteinExistence type="predicted"/>